<proteinExistence type="predicted"/>
<dbReference type="EMBL" id="LKAJ02000001">
    <property type="protein sequence ID" value="MCS5711469.1"/>
    <property type="molecule type" value="Genomic_DNA"/>
</dbReference>
<organism evidence="1">
    <name type="scientific">Candidatus Berkiella aquae</name>
    <dbReference type="NCBI Taxonomy" id="295108"/>
    <lineage>
        <taxon>Bacteria</taxon>
        <taxon>Pseudomonadati</taxon>
        <taxon>Pseudomonadota</taxon>
        <taxon>Gammaproteobacteria</taxon>
        <taxon>Candidatus Berkiellales</taxon>
        <taxon>Candidatus Berkiellaceae</taxon>
        <taxon>Candidatus Berkiella</taxon>
    </lineage>
</organism>
<name>A0A0Q9YZA7_9GAMM</name>
<evidence type="ECO:0000313" key="1">
    <source>
        <dbReference type="EMBL" id="KRG21539.1"/>
    </source>
</evidence>
<dbReference type="SUPFAM" id="SSF143100">
    <property type="entry name" value="TTHA1013/TTHA0281-like"/>
    <property type="match status" value="1"/>
</dbReference>
<protein>
    <submittedName>
        <fullName evidence="1">Antitoxin HicB</fullName>
    </submittedName>
</protein>
<evidence type="ECO:0000313" key="3">
    <source>
        <dbReference type="Proteomes" id="UP000051497"/>
    </source>
</evidence>
<dbReference type="EMBL" id="LKAJ01000004">
    <property type="protein sequence ID" value="KRG21539.1"/>
    <property type="molecule type" value="Genomic_DNA"/>
</dbReference>
<evidence type="ECO:0000313" key="2">
    <source>
        <dbReference type="EMBL" id="MCS5711469.1"/>
    </source>
</evidence>
<dbReference type="Proteomes" id="UP000051497">
    <property type="component" value="Unassembled WGS sequence"/>
</dbReference>
<dbReference type="RefSeq" id="WP_075065921.1">
    <property type="nucleotide sequence ID" value="NZ_LKAJ02000001.1"/>
</dbReference>
<reference evidence="2" key="2">
    <citation type="journal article" date="2016" name="Genome Announc.">
        <title>Draft Genome Sequences of Two Novel Amoeba-Resistant Intranuclear Bacteria, 'Candidatus Berkiella cookevillensis' and 'Candidatus Berkiella aquae'.</title>
        <authorList>
            <person name="Mehari Y.T."/>
            <person name="Arivett B.A."/>
            <person name="Farone A.L."/>
            <person name="Gunderson J.H."/>
            <person name="Farone M.B."/>
        </authorList>
    </citation>
    <scope>NUCLEOTIDE SEQUENCE</scope>
    <source>
        <strain evidence="2">HT99</strain>
    </source>
</reference>
<sequence>MIASFAYPMKISSENNNFILSFEHFPEITTWAESEEEILEVARDALEAALAGRIIRKENIPLPGNSILSSQTKLVPVPILIATKAWLFHLMKSKNISNSELARILKIKSEKTIRRLLDPKENSKILSIEEAILKLGGFPYLSFELKEKEGSRKSFTPSYTNKNDSIKEKDVLVQETSKKPYGTA</sequence>
<gene>
    <name evidence="1" type="primary">hicB</name>
    <name evidence="2" type="ORF">HT99x_008480</name>
    <name evidence="1" type="ORF">HT99x_01292</name>
</gene>
<dbReference type="OrthoDB" id="5419659at2"/>
<accession>A0A0Q9YZA7</accession>
<dbReference type="AlphaFoldDB" id="A0A0Q9YZA7"/>
<reference evidence="2" key="3">
    <citation type="submission" date="2021-06" db="EMBL/GenBank/DDBJ databases">
        <title>Genomic Description and Analysis of Intracellular Bacteria, Candidatus Berkiella cookevillensis and Candidatus Berkiella aquae.</title>
        <authorList>
            <person name="Kidane D.T."/>
            <person name="Mehari Y.T."/>
            <person name="Rice F.C."/>
            <person name="Arivett B.A."/>
            <person name="Farone A.L."/>
            <person name="Berk S.G."/>
            <person name="Farone M.B."/>
        </authorList>
    </citation>
    <scope>NUCLEOTIDE SEQUENCE</scope>
    <source>
        <strain evidence="2">HT99</strain>
    </source>
</reference>
<keyword evidence="3" id="KW-1185">Reference proteome</keyword>
<comment type="caution">
    <text evidence="1">The sequence shown here is derived from an EMBL/GenBank/DDBJ whole genome shotgun (WGS) entry which is preliminary data.</text>
</comment>
<dbReference type="InterPro" id="IPR035069">
    <property type="entry name" value="TTHA1013/TTHA0281-like"/>
</dbReference>
<dbReference type="STRING" id="295108.HT99x_01292"/>
<reference evidence="1" key="1">
    <citation type="submission" date="2015-09" db="EMBL/GenBank/DDBJ databases">
        <title>Draft Genome Sequences of Two Novel Amoeba-resistant Intranuclear Bacteria, Candidatus Berkiella cookevillensis and Candidatus Berkiella aquae.</title>
        <authorList>
            <person name="Mehari Y.T."/>
            <person name="Arivett B.A."/>
            <person name="Farone A.L."/>
            <person name="Gunderson J.H."/>
            <person name="Farone M.B."/>
        </authorList>
    </citation>
    <scope>NUCLEOTIDE SEQUENCE [LARGE SCALE GENOMIC DNA]</scope>
    <source>
        <strain evidence="1">HT99</strain>
    </source>
</reference>
<dbReference type="Gene3D" id="3.30.160.250">
    <property type="match status" value="1"/>
</dbReference>